<proteinExistence type="predicted"/>
<dbReference type="SUPFAM" id="SSF53686">
    <property type="entry name" value="Tryptophan synthase beta subunit-like PLP-dependent enzymes"/>
    <property type="match status" value="1"/>
</dbReference>
<name>A0A558HJG7_9GAMM</name>
<dbReference type="InterPro" id="IPR036052">
    <property type="entry name" value="TrpB-like_PALP_sf"/>
</dbReference>
<evidence type="ECO:0000256" key="1">
    <source>
        <dbReference type="ARBA" id="ARBA00001933"/>
    </source>
</evidence>
<dbReference type="GO" id="GO:0030170">
    <property type="term" value="F:pyridoxal phosphate binding"/>
    <property type="evidence" value="ECO:0007669"/>
    <property type="project" value="InterPro"/>
</dbReference>
<evidence type="ECO:0000313" key="5">
    <source>
        <dbReference type="EMBL" id="TVU69257.1"/>
    </source>
</evidence>
<gene>
    <name evidence="5" type="ORF">FQP86_12475</name>
</gene>
<dbReference type="InterPro" id="IPR050147">
    <property type="entry name" value="Ser/Thr_Dehydratase"/>
</dbReference>
<evidence type="ECO:0000259" key="4">
    <source>
        <dbReference type="Pfam" id="PF00291"/>
    </source>
</evidence>
<evidence type="ECO:0000313" key="6">
    <source>
        <dbReference type="Proteomes" id="UP000319941"/>
    </source>
</evidence>
<comment type="cofactor">
    <cofactor evidence="1">
        <name>pyridoxal 5'-phosphate</name>
        <dbReference type="ChEBI" id="CHEBI:597326"/>
    </cofactor>
</comment>
<keyword evidence="6" id="KW-1185">Reference proteome</keyword>
<dbReference type="EMBL" id="VNFH01000008">
    <property type="protein sequence ID" value="TVU69257.1"/>
    <property type="molecule type" value="Genomic_DNA"/>
</dbReference>
<dbReference type="GO" id="GO:0003941">
    <property type="term" value="F:L-serine ammonia-lyase activity"/>
    <property type="evidence" value="ECO:0007669"/>
    <property type="project" value="TreeGrafter"/>
</dbReference>
<dbReference type="GO" id="GO:0004794">
    <property type="term" value="F:threonine deaminase activity"/>
    <property type="evidence" value="ECO:0007669"/>
    <property type="project" value="TreeGrafter"/>
</dbReference>
<keyword evidence="3" id="KW-0456">Lyase</keyword>
<evidence type="ECO:0000256" key="3">
    <source>
        <dbReference type="ARBA" id="ARBA00023239"/>
    </source>
</evidence>
<dbReference type="InterPro" id="IPR001926">
    <property type="entry name" value="TrpB-like_PALP"/>
</dbReference>
<dbReference type="Gene3D" id="3.40.50.1100">
    <property type="match status" value="2"/>
</dbReference>
<dbReference type="PROSITE" id="PS00165">
    <property type="entry name" value="DEHYDRATASE_SER_THR"/>
    <property type="match status" value="1"/>
</dbReference>
<dbReference type="PANTHER" id="PTHR48078:SF6">
    <property type="entry name" value="L-THREONINE DEHYDRATASE CATABOLIC TDCB"/>
    <property type="match status" value="1"/>
</dbReference>
<dbReference type="GO" id="GO:0009097">
    <property type="term" value="P:isoleucine biosynthetic process"/>
    <property type="evidence" value="ECO:0007669"/>
    <property type="project" value="TreeGrafter"/>
</dbReference>
<dbReference type="GO" id="GO:0006567">
    <property type="term" value="P:L-threonine catabolic process"/>
    <property type="evidence" value="ECO:0007669"/>
    <property type="project" value="TreeGrafter"/>
</dbReference>
<sequence length="371" mass="38652">MRQDSSTNASGLISNGIGPLALADIYAARQRLLHGAVATGVERTALVPSPALSARFDAEIFLKLETRQPTGAFKLRGATNLLAAVAEMTSGDAAERLARGVTTASTGNHGRALAYAAMRRGLRAIICLSEQVPANKVRAIEALGEVSGSGSGQGSVEVRRIGRSQDEAFHEVNRLVEEEGMLAVPPFDDPLIAAGQGTIGLELLEDCPQLDHVLIGLSGGGLLGGIGAALKAIRPATQVHGVSLTHGAAMWESLQAGKPVEVEEVASLADSLGGGIGLDNHTTLPLVHRVMDEHHQISERAIARAMLMLLEEEKLLVEGAAVVGLAALEASRRGETDPQLAESIRGTRVALIISGNGVSLETLDQARALLT</sequence>
<accession>A0A558HJG7</accession>
<reference evidence="5 6" key="1">
    <citation type="submission" date="2019-07" db="EMBL/GenBank/DDBJ databases">
        <title>Diversity of Bacteria from Kongsfjorden, Arctic.</title>
        <authorList>
            <person name="Yu Y."/>
        </authorList>
    </citation>
    <scope>NUCLEOTIDE SEQUENCE [LARGE SCALE GENOMIC DNA]</scope>
    <source>
        <strain evidence="5 6">SM1923</strain>
    </source>
</reference>
<comment type="caution">
    <text evidence="5">The sequence shown here is derived from an EMBL/GenBank/DDBJ whole genome shotgun (WGS) entry which is preliminary data.</text>
</comment>
<dbReference type="RefSeq" id="WP_051511148.1">
    <property type="nucleotide sequence ID" value="NZ_CAWOWR010000137.1"/>
</dbReference>
<dbReference type="AlphaFoldDB" id="A0A558HJG7"/>
<dbReference type="STRING" id="553385.GCA_000591415_03647"/>
<dbReference type="InterPro" id="IPR000634">
    <property type="entry name" value="Ser/Thr_deHydtase_PyrdxlP-BS"/>
</dbReference>
<protein>
    <submittedName>
        <fullName evidence="5">Pyridoxal-phosphate dependent enzyme</fullName>
    </submittedName>
</protein>
<feature type="domain" description="Tryptophan synthase beta chain-like PALP" evidence="4">
    <location>
        <begin position="39"/>
        <end position="354"/>
    </location>
</feature>
<evidence type="ECO:0000256" key="2">
    <source>
        <dbReference type="ARBA" id="ARBA00022898"/>
    </source>
</evidence>
<dbReference type="GO" id="GO:0006565">
    <property type="term" value="P:L-serine catabolic process"/>
    <property type="evidence" value="ECO:0007669"/>
    <property type="project" value="TreeGrafter"/>
</dbReference>
<dbReference type="PANTHER" id="PTHR48078">
    <property type="entry name" value="THREONINE DEHYDRATASE, MITOCHONDRIAL-RELATED"/>
    <property type="match status" value="1"/>
</dbReference>
<organism evidence="5 6">
    <name type="scientific">Cobetia crustatorum</name>
    <dbReference type="NCBI Taxonomy" id="553385"/>
    <lineage>
        <taxon>Bacteria</taxon>
        <taxon>Pseudomonadati</taxon>
        <taxon>Pseudomonadota</taxon>
        <taxon>Gammaproteobacteria</taxon>
        <taxon>Oceanospirillales</taxon>
        <taxon>Halomonadaceae</taxon>
        <taxon>Cobetia</taxon>
    </lineage>
</organism>
<dbReference type="OrthoDB" id="9811476at2"/>
<dbReference type="Pfam" id="PF00291">
    <property type="entry name" value="PALP"/>
    <property type="match status" value="1"/>
</dbReference>
<dbReference type="Proteomes" id="UP000319941">
    <property type="component" value="Unassembled WGS sequence"/>
</dbReference>
<keyword evidence="2" id="KW-0663">Pyridoxal phosphate</keyword>